<evidence type="ECO:0000256" key="2">
    <source>
        <dbReference type="SAM" id="MobiDB-lite"/>
    </source>
</evidence>
<protein>
    <recommendedName>
        <fullName evidence="3">FAS1 domain-containing protein</fullName>
    </recommendedName>
</protein>
<evidence type="ECO:0000259" key="3">
    <source>
        <dbReference type="PROSITE" id="PS50213"/>
    </source>
</evidence>
<dbReference type="Pfam" id="PF02469">
    <property type="entry name" value="Fasciclin"/>
    <property type="match status" value="1"/>
</dbReference>
<dbReference type="PANTHER" id="PTHR36069:SF3">
    <property type="entry name" value="FAS1 DOMAIN-CONTAINING PROTEIN"/>
    <property type="match status" value="1"/>
</dbReference>
<evidence type="ECO:0000313" key="5">
    <source>
        <dbReference type="Proteomes" id="UP000593562"/>
    </source>
</evidence>
<gene>
    <name evidence="4" type="ORF">HS088_TW21G01000</name>
</gene>
<reference evidence="4 5" key="1">
    <citation type="journal article" date="2020" name="Nat. Commun.">
        <title>Genome of Tripterygium wilfordii and identification of cytochrome P450 involved in triptolide biosynthesis.</title>
        <authorList>
            <person name="Tu L."/>
            <person name="Su P."/>
            <person name="Zhang Z."/>
            <person name="Gao L."/>
            <person name="Wang J."/>
            <person name="Hu T."/>
            <person name="Zhou J."/>
            <person name="Zhang Y."/>
            <person name="Zhao Y."/>
            <person name="Liu Y."/>
            <person name="Song Y."/>
            <person name="Tong Y."/>
            <person name="Lu Y."/>
            <person name="Yang J."/>
            <person name="Xu C."/>
            <person name="Jia M."/>
            <person name="Peters R.J."/>
            <person name="Huang L."/>
            <person name="Gao W."/>
        </authorList>
    </citation>
    <scope>NUCLEOTIDE SEQUENCE [LARGE SCALE GENOMIC DNA]</scope>
    <source>
        <strain evidence="5">cv. XIE 37</strain>
        <tissue evidence="4">Leaf</tissue>
    </source>
</reference>
<evidence type="ECO:0000313" key="4">
    <source>
        <dbReference type="EMBL" id="KAF5728846.1"/>
    </source>
</evidence>
<dbReference type="InterPro" id="IPR000782">
    <property type="entry name" value="FAS1_domain"/>
</dbReference>
<dbReference type="InterPro" id="IPR053339">
    <property type="entry name" value="FAS1_domain_protein"/>
</dbReference>
<dbReference type="PANTHER" id="PTHR36069">
    <property type="entry name" value="EXPRESSED PROTEIN-RELATED"/>
    <property type="match status" value="1"/>
</dbReference>
<dbReference type="Proteomes" id="UP000593562">
    <property type="component" value="Unassembled WGS sequence"/>
</dbReference>
<organism evidence="4 5">
    <name type="scientific">Tripterygium wilfordii</name>
    <name type="common">Thunder God vine</name>
    <dbReference type="NCBI Taxonomy" id="458696"/>
    <lineage>
        <taxon>Eukaryota</taxon>
        <taxon>Viridiplantae</taxon>
        <taxon>Streptophyta</taxon>
        <taxon>Embryophyta</taxon>
        <taxon>Tracheophyta</taxon>
        <taxon>Spermatophyta</taxon>
        <taxon>Magnoliopsida</taxon>
        <taxon>eudicotyledons</taxon>
        <taxon>Gunneridae</taxon>
        <taxon>Pentapetalae</taxon>
        <taxon>rosids</taxon>
        <taxon>fabids</taxon>
        <taxon>Celastrales</taxon>
        <taxon>Celastraceae</taxon>
        <taxon>Tripterygium</taxon>
    </lineage>
</organism>
<dbReference type="Gene3D" id="2.30.180.10">
    <property type="entry name" value="FAS1 domain"/>
    <property type="match status" value="1"/>
</dbReference>
<sequence>MQAAVGDMRTQSFYGFAVILQMYLNNNSSTQHQIFNEDSLTFFMPVDRELSKFTLSPEHLEDFLLSHSMTMTLQFSDLIHFPTGTTVPSGLHDRMIKIQNHGKSNFYVNDAQVITPNVCVNSMMIKCHGIDSVIKYGNDDYSNNRRIDRAPVAGTVRSPPKTYSVSPRPRSSIHGHY</sequence>
<comment type="similarity">
    <text evidence="1">Belongs to the fasciclin-like AGP family.</text>
</comment>
<accession>A0A7J7C504</accession>
<dbReference type="AlphaFoldDB" id="A0A7J7C504"/>
<evidence type="ECO:0000256" key="1">
    <source>
        <dbReference type="ARBA" id="ARBA00007843"/>
    </source>
</evidence>
<dbReference type="PROSITE" id="PS50213">
    <property type="entry name" value="FAS1"/>
    <property type="match status" value="1"/>
</dbReference>
<feature type="region of interest" description="Disordered" evidence="2">
    <location>
        <begin position="152"/>
        <end position="177"/>
    </location>
</feature>
<dbReference type="SUPFAM" id="SSF82153">
    <property type="entry name" value="FAS1 domain"/>
    <property type="match status" value="1"/>
</dbReference>
<dbReference type="InParanoid" id="A0A7J7C504"/>
<dbReference type="EMBL" id="JAAARO010000021">
    <property type="protein sequence ID" value="KAF5728846.1"/>
    <property type="molecule type" value="Genomic_DNA"/>
</dbReference>
<dbReference type="SMART" id="SM00554">
    <property type="entry name" value="FAS1"/>
    <property type="match status" value="1"/>
</dbReference>
<dbReference type="InterPro" id="IPR036378">
    <property type="entry name" value="FAS1_dom_sf"/>
</dbReference>
<name>A0A7J7C504_TRIWF</name>
<keyword evidence="5" id="KW-1185">Reference proteome</keyword>
<feature type="domain" description="FAS1" evidence="3">
    <location>
        <begin position="1"/>
        <end position="134"/>
    </location>
</feature>
<comment type="caution">
    <text evidence="4">The sequence shown here is derived from an EMBL/GenBank/DDBJ whole genome shotgun (WGS) entry which is preliminary data.</text>
</comment>
<proteinExistence type="inferred from homology"/>